<dbReference type="AlphaFoldDB" id="A0A919S7N3"/>
<dbReference type="RefSeq" id="WP_212988560.1">
    <property type="nucleotide sequence ID" value="NZ_BAABEA010000019.1"/>
</dbReference>
<comment type="caution">
    <text evidence="1">The sequence shown here is derived from an EMBL/GenBank/DDBJ whole genome shotgun (WGS) entry which is preliminary data.</text>
</comment>
<sequence>MTPGPAVAVFTGAGISGDQPAALPRGFGLRDAVLGTMHEAAAACLGTLVSGSQLEELLKSGNKLEVVLGRLWGTVGPDALKCVLALRLRVPGEAHLLAALHLLAGGTHVTVNFDVGIELAYDLITGRAGLPPDAPRAYHDALPAWRALAPADPPPLLTVSRHEEFARWERAGRPAALLKVHGGLDRDQTGLADVVVVDIEELSQLTADRATAVAGLGDATSLLVTGYSGGDPDVYGPLLTAALRTSARWCCLSLPVGSSVPADAAAHGIELVLGDPDGLAVTALRTLLGSPPPWPAVPLPGDGFAELFTRWRSELHAAHPPELTAQSWAWLLADLGDLDTAEAMFRALPAGAPGAHLRHAEILYTRARDDDRDRAAGMFREVAASTPDASTRLHCLLRLGDVARGRAVRHAGSVRVVADLLAAYARPAQVLLATRNGRRQPEEAGDAYRALQQTSLRLLEQMASLAPAGCRPALGLLCRAAASLGRRAAGLARNGNRLALIRQHRALLLSLAALLRGRPAPAELRADMESLRTTYRNADDLPGAANCVVTLAVLALADGDRPAARRLLDEAMDGYTAGRPAGRPLPSGEALVRVMVRLADRHDRAPG</sequence>
<accession>A0A919S7N3</accession>
<keyword evidence="2" id="KW-1185">Reference proteome</keyword>
<dbReference type="EMBL" id="BOQL01000021">
    <property type="protein sequence ID" value="GIM66972.1"/>
    <property type="molecule type" value="Genomic_DNA"/>
</dbReference>
<protein>
    <recommendedName>
        <fullName evidence="3">SIR2-like protein</fullName>
    </recommendedName>
</protein>
<dbReference type="Proteomes" id="UP000681340">
    <property type="component" value="Unassembled WGS sequence"/>
</dbReference>
<proteinExistence type="predicted"/>
<evidence type="ECO:0000313" key="2">
    <source>
        <dbReference type="Proteomes" id="UP000681340"/>
    </source>
</evidence>
<gene>
    <name evidence="1" type="ORF">Aau02nite_25350</name>
</gene>
<evidence type="ECO:0000313" key="1">
    <source>
        <dbReference type="EMBL" id="GIM66972.1"/>
    </source>
</evidence>
<name>A0A919S7N3_9ACTN</name>
<organism evidence="1 2">
    <name type="scientific">Actinoplanes auranticolor</name>
    <dbReference type="NCBI Taxonomy" id="47988"/>
    <lineage>
        <taxon>Bacteria</taxon>
        <taxon>Bacillati</taxon>
        <taxon>Actinomycetota</taxon>
        <taxon>Actinomycetes</taxon>
        <taxon>Micromonosporales</taxon>
        <taxon>Micromonosporaceae</taxon>
        <taxon>Actinoplanes</taxon>
    </lineage>
</organism>
<reference evidence="1" key="1">
    <citation type="submission" date="2021-03" db="EMBL/GenBank/DDBJ databases">
        <title>Whole genome shotgun sequence of Actinoplanes auranticolor NBRC 12245.</title>
        <authorList>
            <person name="Komaki H."/>
            <person name="Tamura T."/>
        </authorList>
    </citation>
    <scope>NUCLEOTIDE SEQUENCE</scope>
    <source>
        <strain evidence="1">NBRC 12245</strain>
    </source>
</reference>
<evidence type="ECO:0008006" key="3">
    <source>
        <dbReference type="Google" id="ProtNLM"/>
    </source>
</evidence>